<gene>
    <name evidence="10" type="ORF">G0Q07_17220</name>
</gene>
<dbReference type="Pfam" id="PF02518">
    <property type="entry name" value="HATPase_c"/>
    <property type="match status" value="1"/>
</dbReference>
<dbReference type="PROSITE" id="PS50109">
    <property type="entry name" value="HIS_KIN"/>
    <property type="match status" value="1"/>
</dbReference>
<dbReference type="Pfam" id="PF13188">
    <property type="entry name" value="PAS_8"/>
    <property type="match status" value="1"/>
</dbReference>
<dbReference type="GO" id="GO:0000155">
    <property type="term" value="F:phosphorelay sensor kinase activity"/>
    <property type="evidence" value="ECO:0007669"/>
    <property type="project" value="InterPro"/>
</dbReference>
<evidence type="ECO:0000256" key="6">
    <source>
        <dbReference type="PROSITE-ProRule" id="PRU00169"/>
    </source>
</evidence>
<dbReference type="InterPro" id="IPR003594">
    <property type="entry name" value="HATPase_dom"/>
</dbReference>
<dbReference type="PROSITE" id="PS50112">
    <property type="entry name" value="PAS"/>
    <property type="match status" value="1"/>
</dbReference>
<evidence type="ECO:0000256" key="5">
    <source>
        <dbReference type="ARBA" id="ARBA00022777"/>
    </source>
</evidence>
<dbReference type="InterPro" id="IPR036097">
    <property type="entry name" value="HisK_dim/P_sf"/>
</dbReference>
<dbReference type="InterPro" id="IPR000014">
    <property type="entry name" value="PAS"/>
</dbReference>
<dbReference type="SUPFAM" id="SSF52172">
    <property type="entry name" value="CheY-like"/>
    <property type="match status" value="1"/>
</dbReference>
<feature type="domain" description="Histidine kinase" evidence="7">
    <location>
        <begin position="304"/>
        <end position="524"/>
    </location>
</feature>
<dbReference type="EMBL" id="CP048409">
    <property type="protein sequence ID" value="QIA09340.1"/>
    <property type="molecule type" value="Genomic_DNA"/>
</dbReference>
<keyword evidence="3 6" id="KW-0597">Phosphoprotein</keyword>
<comment type="catalytic activity">
    <reaction evidence="1">
        <text>ATP + protein L-histidine = ADP + protein N-phospho-L-histidine.</text>
        <dbReference type="EC" id="2.7.13.3"/>
    </reaction>
</comment>
<dbReference type="GO" id="GO:0009927">
    <property type="term" value="F:histidine phosphotransfer kinase activity"/>
    <property type="evidence" value="ECO:0007669"/>
    <property type="project" value="TreeGrafter"/>
</dbReference>
<dbReference type="InterPro" id="IPR001789">
    <property type="entry name" value="Sig_transdc_resp-reg_receiver"/>
</dbReference>
<reference evidence="10 11" key="1">
    <citation type="submission" date="2020-02" db="EMBL/GenBank/DDBJ databases">
        <title>Genome sequencing for Draconibacterium sp. strain M1.</title>
        <authorList>
            <person name="Park S.-J."/>
        </authorList>
    </citation>
    <scope>NUCLEOTIDE SEQUENCE [LARGE SCALE GENOMIC DNA]</scope>
    <source>
        <strain evidence="10 11">M1</strain>
    </source>
</reference>
<dbReference type="EC" id="2.7.13.3" evidence="2"/>
<dbReference type="Gene3D" id="1.10.287.130">
    <property type="match status" value="1"/>
</dbReference>
<dbReference type="Proteomes" id="UP000474630">
    <property type="component" value="Chromosome"/>
</dbReference>
<dbReference type="InterPro" id="IPR035965">
    <property type="entry name" value="PAS-like_dom_sf"/>
</dbReference>
<proteinExistence type="predicted"/>
<dbReference type="AlphaFoldDB" id="A0A6C0RG01"/>
<dbReference type="Gene3D" id="3.40.50.2300">
    <property type="match status" value="1"/>
</dbReference>
<keyword evidence="4" id="KW-0808">Transferase</keyword>
<accession>A0A6C0RG01</accession>
<dbReference type="InterPro" id="IPR036890">
    <property type="entry name" value="HATPase_C_sf"/>
</dbReference>
<dbReference type="SUPFAM" id="SSF55785">
    <property type="entry name" value="PYP-like sensor domain (PAS domain)"/>
    <property type="match status" value="2"/>
</dbReference>
<dbReference type="Pfam" id="PF00512">
    <property type="entry name" value="HisKA"/>
    <property type="match status" value="1"/>
</dbReference>
<dbReference type="Gene3D" id="3.30.565.10">
    <property type="entry name" value="Histidine kinase-like ATPase, C-terminal domain"/>
    <property type="match status" value="1"/>
</dbReference>
<evidence type="ECO:0000259" key="7">
    <source>
        <dbReference type="PROSITE" id="PS50109"/>
    </source>
</evidence>
<dbReference type="PANTHER" id="PTHR43047">
    <property type="entry name" value="TWO-COMPONENT HISTIDINE PROTEIN KINASE"/>
    <property type="match status" value="1"/>
</dbReference>
<evidence type="ECO:0000256" key="1">
    <source>
        <dbReference type="ARBA" id="ARBA00000085"/>
    </source>
</evidence>
<feature type="domain" description="PAS" evidence="9">
    <location>
        <begin position="14"/>
        <end position="56"/>
    </location>
</feature>
<dbReference type="GO" id="GO:0005886">
    <property type="term" value="C:plasma membrane"/>
    <property type="evidence" value="ECO:0007669"/>
    <property type="project" value="TreeGrafter"/>
</dbReference>
<dbReference type="CDD" id="cd00082">
    <property type="entry name" value="HisKA"/>
    <property type="match status" value="1"/>
</dbReference>
<dbReference type="RefSeq" id="WP_163348312.1">
    <property type="nucleotide sequence ID" value="NZ_CP048409.1"/>
</dbReference>
<dbReference type="NCBIfam" id="TIGR00229">
    <property type="entry name" value="sensory_box"/>
    <property type="match status" value="1"/>
</dbReference>
<dbReference type="Pfam" id="PF13426">
    <property type="entry name" value="PAS_9"/>
    <property type="match status" value="1"/>
</dbReference>
<dbReference type="InterPro" id="IPR011006">
    <property type="entry name" value="CheY-like_superfamily"/>
</dbReference>
<name>A0A6C0RG01_9BACT</name>
<dbReference type="SMART" id="SM00448">
    <property type="entry name" value="REC"/>
    <property type="match status" value="1"/>
</dbReference>
<dbReference type="CDD" id="cd00130">
    <property type="entry name" value="PAS"/>
    <property type="match status" value="1"/>
</dbReference>
<dbReference type="KEGG" id="drc:G0Q07_17220"/>
<dbReference type="InterPro" id="IPR005467">
    <property type="entry name" value="His_kinase_dom"/>
</dbReference>
<organism evidence="10 11">
    <name type="scientific">Draconibacterium halophilum</name>
    <dbReference type="NCBI Taxonomy" id="2706887"/>
    <lineage>
        <taxon>Bacteria</taxon>
        <taxon>Pseudomonadati</taxon>
        <taxon>Bacteroidota</taxon>
        <taxon>Bacteroidia</taxon>
        <taxon>Marinilabiliales</taxon>
        <taxon>Prolixibacteraceae</taxon>
        <taxon>Draconibacterium</taxon>
    </lineage>
</organism>
<dbReference type="CDD" id="cd16922">
    <property type="entry name" value="HATPase_EvgS-ArcB-TorS-like"/>
    <property type="match status" value="1"/>
</dbReference>
<dbReference type="SMART" id="SM00388">
    <property type="entry name" value="HisKA"/>
    <property type="match status" value="1"/>
</dbReference>
<dbReference type="SMART" id="SM00387">
    <property type="entry name" value="HATPase_c"/>
    <property type="match status" value="1"/>
</dbReference>
<dbReference type="SUPFAM" id="SSF55874">
    <property type="entry name" value="ATPase domain of HSP90 chaperone/DNA topoisomerase II/histidine kinase"/>
    <property type="match status" value="1"/>
</dbReference>
<dbReference type="SMART" id="SM00091">
    <property type="entry name" value="PAS"/>
    <property type="match status" value="1"/>
</dbReference>
<dbReference type="Pfam" id="PF00072">
    <property type="entry name" value="Response_reg"/>
    <property type="match status" value="1"/>
</dbReference>
<sequence length="667" mass="75527">MGLKVKEKQAKTKRLKKFELLFNELSDAMFLHDFEGNILKVNEFACERLGYSKEEFALMNVRDFASEDIIENWETRIAKIKKGGRLGFETTYFSKDNQQLDVEIISKIITIDSKVLVLSSGRDITKRKNYEKQLVELQKITQENEFELKTIFNKAPSTMILFDEDSKVLRINQKGLLKFGIGVNDIVNKLIGNVINCVKTKGASTICGFTDSCLNCQLAEILKNTISKGTEYNKKEITIDLIENGSVVKKTMLISTSFLKKNGKSTYLATIDDITARKKMETDLIAAKEKAEESEKLKTAFLNNISHEIRTPLNGILGFVDFFDDDNYNFTKEEKRHFVETMQKSSDRLINTVTDLVEASKLDCGILTNFEDEVELSEELQVFVKKQKIRFENPDILFDHKIDSSLKNQQIVIDKTKLFQILKNLVNNAYKFTTQGKVILTTMVNGNNLIFSVADTGVGIDPKYKDCIYEPFRQAELTKGRIHEGTGLGLTISKKLVDKLGGNIWFDSTPGEGTTFYFSVPFIPVDKEPEKSKNTRDGNSSGLNLNGKKILIAEDEITNYLFLEAVLNKEGCQLVHASNGKEALEIYSKDPTFDIIIMDLQMPVMDGFEATFKIKAIRQEIPIVAYSAYVLDDEKQKALKAGCVDFLSKPVGREQVLTVLEKHINLL</sequence>
<keyword evidence="5" id="KW-0418">Kinase</keyword>
<feature type="modified residue" description="4-aspartylphosphate" evidence="6">
    <location>
        <position position="599"/>
    </location>
</feature>
<evidence type="ECO:0000313" key="11">
    <source>
        <dbReference type="Proteomes" id="UP000474630"/>
    </source>
</evidence>
<evidence type="ECO:0000259" key="9">
    <source>
        <dbReference type="PROSITE" id="PS50112"/>
    </source>
</evidence>
<evidence type="ECO:0000313" key="10">
    <source>
        <dbReference type="EMBL" id="QIA09340.1"/>
    </source>
</evidence>
<dbReference type="SUPFAM" id="SSF47384">
    <property type="entry name" value="Homodimeric domain of signal transducing histidine kinase"/>
    <property type="match status" value="1"/>
</dbReference>
<keyword evidence="11" id="KW-1185">Reference proteome</keyword>
<dbReference type="PRINTS" id="PR00344">
    <property type="entry name" value="BCTRLSENSOR"/>
</dbReference>
<dbReference type="InterPro" id="IPR004358">
    <property type="entry name" value="Sig_transdc_His_kin-like_C"/>
</dbReference>
<evidence type="ECO:0000256" key="4">
    <source>
        <dbReference type="ARBA" id="ARBA00022679"/>
    </source>
</evidence>
<dbReference type="Gene3D" id="3.30.450.20">
    <property type="entry name" value="PAS domain"/>
    <property type="match status" value="2"/>
</dbReference>
<evidence type="ECO:0000256" key="2">
    <source>
        <dbReference type="ARBA" id="ARBA00012438"/>
    </source>
</evidence>
<protein>
    <recommendedName>
        <fullName evidence="2">histidine kinase</fullName>
        <ecNumber evidence="2">2.7.13.3</ecNumber>
    </recommendedName>
</protein>
<dbReference type="PROSITE" id="PS50110">
    <property type="entry name" value="RESPONSE_REGULATORY"/>
    <property type="match status" value="1"/>
</dbReference>
<dbReference type="PANTHER" id="PTHR43047:SF72">
    <property type="entry name" value="OSMOSENSING HISTIDINE PROTEIN KINASE SLN1"/>
    <property type="match status" value="1"/>
</dbReference>
<evidence type="ECO:0000256" key="3">
    <source>
        <dbReference type="ARBA" id="ARBA00022553"/>
    </source>
</evidence>
<evidence type="ECO:0000259" key="8">
    <source>
        <dbReference type="PROSITE" id="PS50110"/>
    </source>
</evidence>
<dbReference type="InterPro" id="IPR003661">
    <property type="entry name" value="HisK_dim/P_dom"/>
</dbReference>
<feature type="domain" description="Response regulatory" evidence="8">
    <location>
        <begin position="549"/>
        <end position="664"/>
    </location>
</feature>
<dbReference type="CDD" id="cd17546">
    <property type="entry name" value="REC_hyHK_CKI1_RcsC-like"/>
    <property type="match status" value="1"/>
</dbReference>